<proteinExistence type="predicted"/>
<organism evidence="1 2">
    <name type="scientific">Glomerella acutata</name>
    <name type="common">Colletotrichum acutatum</name>
    <dbReference type="NCBI Taxonomy" id="27357"/>
    <lineage>
        <taxon>Eukaryota</taxon>
        <taxon>Fungi</taxon>
        <taxon>Dikarya</taxon>
        <taxon>Ascomycota</taxon>
        <taxon>Pezizomycotina</taxon>
        <taxon>Sordariomycetes</taxon>
        <taxon>Hypocreomycetidae</taxon>
        <taxon>Glomerellales</taxon>
        <taxon>Glomerellaceae</taxon>
        <taxon>Colletotrichum</taxon>
        <taxon>Colletotrichum acutatum species complex</taxon>
    </lineage>
</organism>
<dbReference type="EMBL" id="JAHMHS010000248">
    <property type="protein sequence ID" value="KAK1705162.1"/>
    <property type="molecule type" value="Genomic_DNA"/>
</dbReference>
<dbReference type="AlphaFoldDB" id="A0AAD8U9N1"/>
<comment type="caution">
    <text evidence="1">The sequence shown here is derived from an EMBL/GenBank/DDBJ whole genome shotgun (WGS) entry which is preliminary data.</text>
</comment>
<accession>A0AAD8U9N1</accession>
<dbReference type="RefSeq" id="XP_060357546.1">
    <property type="nucleotide sequence ID" value="XM_060515363.1"/>
</dbReference>
<dbReference type="Proteomes" id="UP001244207">
    <property type="component" value="Unassembled WGS sequence"/>
</dbReference>
<dbReference type="GeneID" id="85399261"/>
<evidence type="ECO:0000313" key="2">
    <source>
        <dbReference type="Proteomes" id="UP001244207"/>
    </source>
</evidence>
<gene>
    <name evidence="1" type="ORF">BDZ83DRAFT_771250</name>
</gene>
<evidence type="ECO:0000313" key="1">
    <source>
        <dbReference type="EMBL" id="KAK1705162.1"/>
    </source>
</evidence>
<sequence length="293" mass="33815">MSSPKSTSEKGVWDTMQELILLDNPRADIQWLHGRDDQDLQWVGDKEVNLYHASHEVHGPLWPQILASREVAAWEQVRKSCIVLIDCDMESNYLWENFQLSQLSVLCRRLAQQKRRDFLAGKPFGSLVFFMGGTEHPERSESGIVALTMMTSLIYQVVERYARKCCPDEAGNVLAFESSKKHDIEYLCGFFRELVRKVSWKVELTCFIDFVGRHDTEDGMEIVIDNLIRLVEDQGEIEKQNPKRKAFKLVFTGPGPRGGPRLRIHNLLYEKRHIAASHYLRLGADKDRSFSMT</sequence>
<reference evidence="1" key="1">
    <citation type="submission" date="2021-12" db="EMBL/GenBank/DDBJ databases">
        <title>Comparative genomics, transcriptomics and evolutionary studies reveal genomic signatures of adaptation to plant cell wall in hemibiotrophic fungi.</title>
        <authorList>
            <consortium name="DOE Joint Genome Institute"/>
            <person name="Baroncelli R."/>
            <person name="Diaz J.F."/>
            <person name="Benocci T."/>
            <person name="Peng M."/>
            <person name="Battaglia E."/>
            <person name="Haridas S."/>
            <person name="Andreopoulos W."/>
            <person name="Labutti K."/>
            <person name="Pangilinan J."/>
            <person name="Floch G.L."/>
            <person name="Makela M.R."/>
            <person name="Henrissat B."/>
            <person name="Grigoriev I.V."/>
            <person name="Crouch J.A."/>
            <person name="De Vries R.P."/>
            <person name="Sukno S.A."/>
            <person name="Thon M.R."/>
        </authorList>
    </citation>
    <scope>NUCLEOTIDE SEQUENCE</scope>
    <source>
        <strain evidence="1">CBS 112980</strain>
    </source>
</reference>
<name>A0AAD8U9N1_GLOAC</name>
<keyword evidence="2" id="KW-1185">Reference proteome</keyword>
<protein>
    <submittedName>
        <fullName evidence="1">Uncharacterized protein</fullName>
    </submittedName>
</protein>